<dbReference type="GO" id="GO:0016491">
    <property type="term" value="F:oxidoreductase activity"/>
    <property type="evidence" value="ECO:0007669"/>
    <property type="project" value="InterPro"/>
</dbReference>
<dbReference type="Gene3D" id="2.30.110.10">
    <property type="entry name" value="Electron Transport, Fmn-binding Protein, Chain A"/>
    <property type="match status" value="1"/>
</dbReference>
<dbReference type="OrthoDB" id="3778270at2"/>
<dbReference type="AlphaFoldDB" id="A0A243QAH6"/>
<organism evidence="1 2">
    <name type="scientific">Gordonia lacunae</name>
    <dbReference type="NCBI Taxonomy" id="417102"/>
    <lineage>
        <taxon>Bacteria</taxon>
        <taxon>Bacillati</taxon>
        <taxon>Actinomycetota</taxon>
        <taxon>Actinomycetes</taxon>
        <taxon>Mycobacteriales</taxon>
        <taxon>Gordoniaceae</taxon>
        <taxon>Gordonia</taxon>
    </lineage>
</organism>
<comment type="caution">
    <text evidence="1">The sequence shown here is derived from an EMBL/GenBank/DDBJ whole genome shotgun (WGS) entry which is preliminary data.</text>
</comment>
<dbReference type="EMBL" id="NGFO01000011">
    <property type="protein sequence ID" value="OUC78723.1"/>
    <property type="molecule type" value="Genomic_DNA"/>
</dbReference>
<dbReference type="STRING" id="417102.CA982_11755"/>
<keyword evidence="2" id="KW-1185">Reference proteome</keyword>
<proteinExistence type="predicted"/>
<evidence type="ECO:0000313" key="1">
    <source>
        <dbReference type="EMBL" id="OUC78723.1"/>
    </source>
</evidence>
<sequence length="141" mass="15626">MAVSPTVARAASQIASMLGERRMRLVATLNKHVTNPIVLLWAGRVAGMAVVEHVGRRSGRRYRTPVMAIVSGQRFWVVLNYGAGSDWVTNVLAAQGASIRHRGRQRRLEDVRVEPASRSSVPLPDRFDDEREVLSAILRDA</sequence>
<evidence type="ECO:0000313" key="2">
    <source>
        <dbReference type="Proteomes" id="UP000194632"/>
    </source>
</evidence>
<dbReference type="NCBIfam" id="TIGR00026">
    <property type="entry name" value="hi_GC_TIGR00026"/>
    <property type="match status" value="1"/>
</dbReference>
<dbReference type="RefSeq" id="WP_086535504.1">
    <property type="nucleotide sequence ID" value="NZ_JBLKRZ010000005.1"/>
</dbReference>
<dbReference type="InterPro" id="IPR012349">
    <property type="entry name" value="Split_barrel_FMN-bd"/>
</dbReference>
<gene>
    <name evidence="1" type="ORF">CA982_11755</name>
</gene>
<reference evidence="1 2" key="1">
    <citation type="submission" date="2017-05" db="EMBL/GenBank/DDBJ databases">
        <title>Biotechnological potential of actinobacteria isolated from South African environments.</title>
        <authorList>
            <person name="Le Roes-Hill M."/>
            <person name="Prins A."/>
            <person name="Durrell K.A."/>
        </authorList>
    </citation>
    <scope>NUCLEOTIDE SEQUENCE [LARGE SCALE GENOMIC DNA]</scope>
    <source>
        <strain evidence="1">BS2</strain>
    </source>
</reference>
<dbReference type="InterPro" id="IPR004378">
    <property type="entry name" value="F420H2_quin_Rdtase"/>
</dbReference>
<dbReference type="Pfam" id="PF04075">
    <property type="entry name" value="F420H2_quin_red"/>
    <property type="match status" value="1"/>
</dbReference>
<protein>
    <submittedName>
        <fullName evidence="1">Nitroreductase family deazaflavin-dependent oxidoreductase</fullName>
    </submittedName>
</protein>
<dbReference type="Proteomes" id="UP000194632">
    <property type="component" value="Unassembled WGS sequence"/>
</dbReference>
<name>A0A243QAH6_9ACTN</name>
<accession>A0A243QAH6</accession>